<evidence type="ECO:0000256" key="8">
    <source>
        <dbReference type="RuleBase" id="RU363032"/>
    </source>
</evidence>
<keyword evidence="2 8" id="KW-0813">Transport</keyword>
<feature type="transmembrane region" description="Helical" evidence="8">
    <location>
        <begin position="538"/>
        <end position="557"/>
    </location>
</feature>
<feature type="transmembrane region" description="Helical" evidence="8">
    <location>
        <begin position="253"/>
        <end position="278"/>
    </location>
</feature>
<name>A0A849L6Q6_9RHOB</name>
<protein>
    <submittedName>
        <fullName evidence="10">Iron ABC transporter permease</fullName>
    </submittedName>
</protein>
<dbReference type="PROSITE" id="PS50928">
    <property type="entry name" value="ABC_TM1"/>
    <property type="match status" value="2"/>
</dbReference>
<feature type="transmembrane region" description="Helical" evidence="8">
    <location>
        <begin position="402"/>
        <end position="423"/>
    </location>
</feature>
<feature type="transmembrane region" description="Helical" evidence="8">
    <location>
        <begin position="429"/>
        <end position="446"/>
    </location>
</feature>
<dbReference type="Gene3D" id="1.10.3720.10">
    <property type="entry name" value="MetI-like"/>
    <property type="match status" value="2"/>
</dbReference>
<reference evidence="10 11" key="1">
    <citation type="submission" date="2020-05" db="EMBL/GenBank/DDBJ databases">
        <title>Gimesia benthica sp. nov., a novel planctomycete isolated from a deep-sea water sample of the Northwest Indian Ocean.</title>
        <authorList>
            <person name="Wang J."/>
            <person name="Ruan C."/>
            <person name="Song L."/>
            <person name="Zhu Y."/>
            <person name="Li A."/>
            <person name="Zheng X."/>
            <person name="Wang L."/>
            <person name="Lu Z."/>
            <person name="Huang Y."/>
            <person name="Du W."/>
            <person name="Zhou Y."/>
            <person name="Huang L."/>
            <person name="Dai X."/>
        </authorList>
    </citation>
    <scope>NUCLEOTIDE SEQUENCE [LARGE SCALE GENOMIC DNA]</scope>
    <source>
        <strain evidence="10 11">YYQ-30</strain>
    </source>
</reference>
<evidence type="ECO:0000259" key="9">
    <source>
        <dbReference type="PROSITE" id="PS50928"/>
    </source>
</evidence>
<dbReference type="PANTHER" id="PTHR43357:SF3">
    <property type="entry name" value="FE(3+)-TRANSPORT SYSTEM PERMEASE PROTEIN FBPB 2"/>
    <property type="match status" value="1"/>
</dbReference>
<comment type="caution">
    <text evidence="10">The sequence shown here is derived from an EMBL/GenBank/DDBJ whole genome shotgun (WGS) entry which is preliminary data.</text>
</comment>
<feature type="transmembrane region" description="Helical" evidence="8">
    <location>
        <begin position="108"/>
        <end position="127"/>
    </location>
</feature>
<feature type="domain" description="ABC transmembrane type-1" evidence="9">
    <location>
        <begin position="363"/>
        <end position="557"/>
    </location>
</feature>
<comment type="similarity">
    <text evidence="8">Belongs to the binding-protein-dependent transport system permease family.</text>
</comment>
<dbReference type="Pfam" id="PF00528">
    <property type="entry name" value="BPD_transp_1"/>
    <property type="match status" value="2"/>
</dbReference>
<keyword evidence="7 8" id="KW-0472">Membrane</keyword>
<evidence type="ECO:0000256" key="4">
    <source>
        <dbReference type="ARBA" id="ARBA00022519"/>
    </source>
</evidence>
<dbReference type="EMBL" id="JABFBC010000003">
    <property type="protein sequence ID" value="NNU81824.1"/>
    <property type="molecule type" value="Genomic_DNA"/>
</dbReference>
<accession>A0A849L6Q6</accession>
<evidence type="ECO:0000256" key="2">
    <source>
        <dbReference type="ARBA" id="ARBA00022448"/>
    </source>
</evidence>
<evidence type="ECO:0000256" key="1">
    <source>
        <dbReference type="ARBA" id="ARBA00004429"/>
    </source>
</evidence>
<evidence type="ECO:0000256" key="6">
    <source>
        <dbReference type="ARBA" id="ARBA00022989"/>
    </source>
</evidence>
<evidence type="ECO:0000313" key="11">
    <source>
        <dbReference type="Proteomes" id="UP000572377"/>
    </source>
</evidence>
<keyword evidence="11" id="KW-1185">Reference proteome</keyword>
<sequence length="573" mass="59061">MRARAGATLAGMRFPGGGEGILVALAAFHVLALGLWPLGRLFLEAFGPGTDGATFGLIREALDSRAVSRAFWNTLAASAGSVVVSVVLGTGLALATGLLALRGRVPMTFLILSPLLIPSQILALAWIELMGSTSPVLRPLGLAPAPGQGNPLYSGAGVMWLLGIEHMPLVFLSVRAALLAVPQALVEAARIAGARRARILRRIVLPLAMPGVLAGAALAFASAVGNFGVPALLGIPGRFTMLTTLIYQRLNGFGPSVLGQVAVLALMLVALGGAALLLRAILAARAVPVERAGPAMAPIPPGRARLPVEAALWLLLLTLAILPLAALMATALIPALGVKLSLATVTLENFHEALASPAIRRAFANSFLLSLGAAGLSAVIALGLGYAAVIRGNRTARLLDQLADAPYVVPGTVLGIAYILVFLPPLPGIGLSIYGTATILFLAYLARFLPLVLRPVAATLAGLEPALDEAARIVGARPLRRLVFVMAPIAAPSAMAGAMLVFMTAFNELTVSALLWSSGVETVGVSVFSLQYEGNSTTAAALSVLSIAVVLGLALMLDRLSDRLPPGTLPWRQ</sequence>
<dbReference type="RefSeq" id="WP_171326686.1">
    <property type="nucleotide sequence ID" value="NZ_JABFBC010000003.1"/>
</dbReference>
<dbReference type="PANTHER" id="PTHR43357">
    <property type="entry name" value="INNER MEMBRANE ABC TRANSPORTER PERMEASE PROTEIN YDCV"/>
    <property type="match status" value="1"/>
</dbReference>
<feature type="transmembrane region" description="Helical" evidence="8">
    <location>
        <begin position="482"/>
        <end position="506"/>
    </location>
</feature>
<keyword evidence="3" id="KW-1003">Cell membrane</keyword>
<proteinExistence type="inferred from homology"/>
<evidence type="ECO:0000256" key="3">
    <source>
        <dbReference type="ARBA" id="ARBA00022475"/>
    </source>
</evidence>
<evidence type="ECO:0000313" key="10">
    <source>
        <dbReference type="EMBL" id="NNU81824.1"/>
    </source>
</evidence>
<dbReference type="CDD" id="cd06261">
    <property type="entry name" value="TM_PBP2"/>
    <property type="match status" value="1"/>
</dbReference>
<keyword evidence="4" id="KW-0997">Cell inner membrane</keyword>
<dbReference type="GO" id="GO:0005886">
    <property type="term" value="C:plasma membrane"/>
    <property type="evidence" value="ECO:0007669"/>
    <property type="project" value="UniProtKB-SubCell"/>
</dbReference>
<dbReference type="AlphaFoldDB" id="A0A849L6Q6"/>
<feature type="transmembrane region" description="Helical" evidence="8">
    <location>
        <begin position="167"/>
        <end position="186"/>
    </location>
</feature>
<keyword evidence="6 8" id="KW-1133">Transmembrane helix</keyword>
<feature type="transmembrane region" description="Helical" evidence="8">
    <location>
        <begin position="21"/>
        <end position="39"/>
    </location>
</feature>
<feature type="domain" description="ABC transmembrane type-1" evidence="9">
    <location>
        <begin position="71"/>
        <end position="279"/>
    </location>
</feature>
<dbReference type="Proteomes" id="UP000572377">
    <property type="component" value="Unassembled WGS sequence"/>
</dbReference>
<feature type="transmembrane region" description="Helical" evidence="8">
    <location>
        <begin position="207"/>
        <end position="233"/>
    </location>
</feature>
<feature type="transmembrane region" description="Helical" evidence="8">
    <location>
        <begin position="367"/>
        <end position="390"/>
    </location>
</feature>
<comment type="subcellular location">
    <subcellularLocation>
        <location evidence="1">Cell inner membrane</location>
        <topology evidence="1">Multi-pass membrane protein</topology>
    </subcellularLocation>
    <subcellularLocation>
        <location evidence="8">Cell membrane</location>
        <topology evidence="8">Multi-pass membrane protein</topology>
    </subcellularLocation>
</comment>
<gene>
    <name evidence="10" type="ORF">HMH01_15410</name>
</gene>
<dbReference type="InterPro" id="IPR035906">
    <property type="entry name" value="MetI-like_sf"/>
</dbReference>
<dbReference type="InterPro" id="IPR000515">
    <property type="entry name" value="MetI-like"/>
</dbReference>
<dbReference type="SUPFAM" id="SSF161098">
    <property type="entry name" value="MetI-like"/>
    <property type="match status" value="2"/>
</dbReference>
<feature type="transmembrane region" description="Helical" evidence="8">
    <location>
        <begin position="310"/>
        <end position="333"/>
    </location>
</feature>
<dbReference type="GO" id="GO:0055085">
    <property type="term" value="P:transmembrane transport"/>
    <property type="evidence" value="ECO:0007669"/>
    <property type="project" value="InterPro"/>
</dbReference>
<evidence type="ECO:0000256" key="7">
    <source>
        <dbReference type="ARBA" id="ARBA00023136"/>
    </source>
</evidence>
<organism evidence="10 11">
    <name type="scientific">Halovulum dunhuangense</name>
    <dbReference type="NCBI Taxonomy" id="1505036"/>
    <lineage>
        <taxon>Bacteria</taxon>
        <taxon>Pseudomonadati</taxon>
        <taxon>Pseudomonadota</taxon>
        <taxon>Alphaproteobacteria</taxon>
        <taxon>Rhodobacterales</taxon>
        <taxon>Paracoccaceae</taxon>
        <taxon>Halovulum</taxon>
    </lineage>
</organism>
<keyword evidence="5 8" id="KW-0812">Transmembrane</keyword>
<feature type="transmembrane region" description="Helical" evidence="8">
    <location>
        <begin position="75"/>
        <end position="101"/>
    </location>
</feature>
<evidence type="ECO:0000256" key="5">
    <source>
        <dbReference type="ARBA" id="ARBA00022692"/>
    </source>
</evidence>